<dbReference type="InterPro" id="IPR050791">
    <property type="entry name" value="Aldo-Keto_reductase"/>
</dbReference>
<organism evidence="3 4">
    <name type="scientific">Sneathiella litorea</name>
    <dbReference type="NCBI Taxonomy" id="2606216"/>
    <lineage>
        <taxon>Bacteria</taxon>
        <taxon>Pseudomonadati</taxon>
        <taxon>Pseudomonadota</taxon>
        <taxon>Alphaproteobacteria</taxon>
        <taxon>Sneathiellales</taxon>
        <taxon>Sneathiellaceae</taxon>
        <taxon>Sneathiella</taxon>
    </lineage>
</organism>
<dbReference type="Pfam" id="PF00248">
    <property type="entry name" value="Aldo_ket_red"/>
    <property type="match status" value="1"/>
</dbReference>
<dbReference type="SUPFAM" id="SSF51430">
    <property type="entry name" value="NAD(P)-linked oxidoreductase"/>
    <property type="match status" value="1"/>
</dbReference>
<protein>
    <submittedName>
        <fullName evidence="3">Aldo/keto reductase</fullName>
    </submittedName>
</protein>
<gene>
    <name evidence="3" type="ORF">GQE98_06315</name>
</gene>
<dbReference type="PANTHER" id="PTHR43625:SF40">
    <property type="entry name" value="ALDO-KETO REDUCTASE YAKC [NADP(+)]"/>
    <property type="match status" value="1"/>
</dbReference>
<comment type="caution">
    <text evidence="3">The sequence shown here is derived from an EMBL/GenBank/DDBJ whole genome shotgun (WGS) entry which is preliminary data.</text>
</comment>
<dbReference type="InterPro" id="IPR023210">
    <property type="entry name" value="NADP_OxRdtase_dom"/>
</dbReference>
<dbReference type="RefSeq" id="WP_161314847.1">
    <property type="nucleotide sequence ID" value="NZ_WTUW01000002.1"/>
</dbReference>
<keyword evidence="1" id="KW-0560">Oxidoreductase</keyword>
<proteinExistence type="predicted"/>
<keyword evidence="4" id="KW-1185">Reference proteome</keyword>
<evidence type="ECO:0000256" key="1">
    <source>
        <dbReference type="ARBA" id="ARBA00023002"/>
    </source>
</evidence>
<name>A0A6L8W578_9PROT</name>
<evidence type="ECO:0000313" key="4">
    <source>
        <dbReference type="Proteomes" id="UP000476030"/>
    </source>
</evidence>
<dbReference type="Gene3D" id="3.20.20.100">
    <property type="entry name" value="NADP-dependent oxidoreductase domain"/>
    <property type="match status" value="1"/>
</dbReference>
<dbReference type="GO" id="GO:0005737">
    <property type="term" value="C:cytoplasm"/>
    <property type="evidence" value="ECO:0007669"/>
    <property type="project" value="TreeGrafter"/>
</dbReference>
<accession>A0A6L8W578</accession>
<dbReference type="InterPro" id="IPR036812">
    <property type="entry name" value="NAD(P)_OxRdtase_dom_sf"/>
</dbReference>
<dbReference type="Proteomes" id="UP000476030">
    <property type="component" value="Unassembled WGS sequence"/>
</dbReference>
<evidence type="ECO:0000313" key="3">
    <source>
        <dbReference type="EMBL" id="MZR30248.1"/>
    </source>
</evidence>
<sequence length="330" mass="36097">MQKRPLGSDGLMVGAVGLGCMSFAGFYGATDITESHATLAKAMDLGVDFLDTSNVYGAGKSEEVIGAFLKDHPNFFKIATKGGIKREPGATERTFDNSEAYLRGELEKSLKRLGVEYVDLYYIHRQDQSRPVEEVVETLVKFKKEGKIGGFGFSEISPATLRRAHAVHPVMAVQSEYSIWTRLPELGMVQACRELGVTFVPFSPVGRGIFSRKPLDPSTFSDSDFRKNNPRFVEPNFSHNMKAIEPFNALAADKGVSPATLAIAWVLAQDGDMIPIPGTRSADHMQECAEADAMNLTATDLAEIEKILPLGFAHGARYSHNQLWGTAVYG</sequence>
<dbReference type="EMBL" id="WTUW01000002">
    <property type="protein sequence ID" value="MZR30248.1"/>
    <property type="molecule type" value="Genomic_DNA"/>
</dbReference>
<reference evidence="3 4" key="1">
    <citation type="submission" date="2019-12" db="EMBL/GenBank/DDBJ databases">
        <title>Snethiella sp. nov. sp. isolated from sea sand.</title>
        <authorList>
            <person name="Kim J."/>
            <person name="Jeong S.E."/>
            <person name="Jung H.S."/>
            <person name="Jeon C.O."/>
        </authorList>
    </citation>
    <scope>NUCLEOTIDE SEQUENCE [LARGE SCALE GENOMIC DNA]</scope>
    <source>
        <strain evidence="3 4">DP05</strain>
    </source>
</reference>
<feature type="domain" description="NADP-dependent oxidoreductase" evidence="2">
    <location>
        <begin position="16"/>
        <end position="308"/>
    </location>
</feature>
<dbReference type="PROSITE" id="PS51257">
    <property type="entry name" value="PROKAR_LIPOPROTEIN"/>
    <property type="match status" value="1"/>
</dbReference>
<dbReference type="AlphaFoldDB" id="A0A6L8W578"/>
<dbReference type="PANTHER" id="PTHR43625">
    <property type="entry name" value="AFLATOXIN B1 ALDEHYDE REDUCTASE"/>
    <property type="match status" value="1"/>
</dbReference>
<evidence type="ECO:0000259" key="2">
    <source>
        <dbReference type="Pfam" id="PF00248"/>
    </source>
</evidence>
<dbReference type="GO" id="GO:0016491">
    <property type="term" value="F:oxidoreductase activity"/>
    <property type="evidence" value="ECO:0007669"/>
    <property type="project" value="UniProtKB-KW"/>
</dbReference>